<reference evidence="1 2" key="2">
    <citation type="journal article" date="2012" name="Int. J. Syst. Evol. Microbiol.">
        <title>Magnetococcus marinus gen. nov., sp. nov., a marine, magnetotactic bacterium that represents a novel lineage (Magnetococcaceae fam. nov.; Magnetococcales ord. nov.) at the base of the Alphaproteobacteria.</title>
        <authorList>
            <person name="Bazylinski D.A."/>
            <person name="Williams T.J."/>
            <person name="Lefevre C.T."/>
            <person name="Berg R.J."/>
            <person name="Zhang C.L."/>
            <person name="Bowser S.S."/>
            <person name="Dean A.J."/>
            <person name="Beveridge T.J."/>
        </authorList>
    </citation>
    <scope>NUCLEOTIDE SEQUENCE [LARGE SCALE GENOMIC DNA]</scope>
    <source>
        <strain evidence="2">ATCC BAA-1437 / JCM 17883 / MC-1</strain>
    </source>
</reference>
<sequence>MSDQQAGAKRGIFNIEVARGKTFAQEKGLVEEAEEDGRSPEEDWAINVNAVTQLSRAGQWERVFDTLVYLSTRESNPKVHAAMGQRIWVALKAEIPILDVTTSLSALQTMLGERHLLAGPLASLANLMCQHRGLDDPEHALAVSQVQQMFELAAKEGAGIDNDEGFQNWVAEHKLDQPDHFIPFIMEMIEAMVGQEWWFSREALQADLDHYQAQKEAQQAISS</sequence>
<proteinExistence type="predicted"/>
<dbReference type="KEGG" id="mgm:Mmc1_1676"/>
<evidence type="ECO:0000313" key="1">
    <source>
        <dbReference type="EMBL" id="ABK44185.1"/>
    </source>
</evidence>
<name>A0L892_MAGMM</name>
<gene>
    <name evidence="1" type="ordered locus">Mmc1_1676</name>
</gene>
<accession>A0L892</accession>
<dbReference type="RefSeq" id="WP_011713333.1">
    <property type="nucleotide sequence ID" value="NC_008576.1"/>
</dbReference>
<dbReference type="HOGENOM" id="CLU_1265673_0_0_5"/>
<keyword evidence="2" id="KW-1185">Reference proteome</keyword>
<dbReference type="Proteomes" id="UP000002586">
    <property type="component" value="Chromosome"/>
</dbReference>
<evidence type="ECO:0000313" key="2">
    <source>
        <dbReference type="Proteomes" id="UP000002586"/>
    </source>
</evidence>
<reference evidence="2" key="1">
    <citation type="journal article" date="2009" name="Appl. Environ. Microbiol.">
        <title>Complete genome sequence of the chemolithoautotrophic marine magnetotactic coccus strain MC-1.</title>
        <authorList>
            <person name="Schubbe S."/>
            <person name="Williams T.J."/>
            <person name="Xie G."/>
            <person name="Kiss H.E."/>
            <person name="Brettin T.S."/>
            <person name="Martinez D."/>
            <person name="Ross C.A."/>
            <person name="Schuler D."/>
            <person name="Cox B.L."/>
            <person name="Nealson K.H."/>
            <person name="Bazylinski D.A."/>
        </authorList>
    </citation>
    <scope>NUCLEOTIDE SEQUENCE [LARGE SCALE GENOMIC DNA]</scope>
    <source>
        <strain evidence="2">ATCC BAA-1437 / JCM 17883 / MC-1</strain>
    </source>
</reference>
<dbReference type="OrthoDB" id="9775668at2"/>
<dbReference type="EMBL" id="CP000471">
    <property type="protein sequence ID" value="ABK44185.1"/>
    <property type="molecule type" value="Genomic_DNA"/>
</dbReference>
<dbReference type="eggNOG" id="COG0457">
    <property type="taxonomic scope" value="Bacteria"/>
</dbReference>
<organism evidence="1 2">
    <name type="scientific">Magnetococcus marinus (strain ATCC BAA-1437 / JCM 17883 / MC-1)</name>
    <dbReference type="NCBI Taxonomy" id="156889"/>
    <lineage>
        <taxon>Bacteria</taxon>
        <taxon>Pseudomonadati</taxon>
        <taxon>Pseudomonadota</taxon>
        <taxon>Magnetococcia</taxon>
        <taxon>Magnetococcales</taxon>
        <taxon>Magnetococcaceae</taxon>
        <taxon>Magnetococcus</taxon>
    </lineage>
</organism>
<dbReference type="AlphaFoldDB" id="A0L892"/>
<protein>
    <submittedName>
        <fullName evidence="1">Uncharacterized protein</fullName>
    </submittedName>
</protein>